<evidence type="ECO:0000256" key="3">
    <source>
        <dbReference type="PROSITE-ProRule" id="PRU00235"/>
    </source>
</evidence>
<dbReference type="InterPro" id="IPR011043">
    <property type="entry name" value="Gal_Oxase/kelch_b-propeller"/>
</dbReference>
<protein>
    <submittedName>
        <fullName evidence="6">Ultraviolet-B receptor UVR8</fullName>
    </submittedName>
</protein>
<dbReference type="PROSITE" id="PS00626">
    <property type="entry name" value="RCC1_2"/>
    <property type="match status" value="2"/>
</dbReference>
<gene>
    <name evidence="6" type="primary">UVR8</name>
    <name evidence="6" type="ORF">AWC38_SpisGene6133</name>
</gene>
<keyword evidence="7" id="KW-1185">Reference proteome</keyword>
<sequence>MLQDKVFLEDAIKTEEETEESSSSDEELPDVIIDRPHSKLSSFDGGLLLVWGCGEFGQHGHGHFKDVLIDDALASPLWLGQDRMVVEVACGSSHTLVLTDDNKIYSWGNSNSGQLGVDTTETSPDPRLVHLGVSSGTKLTEITCGTRHSFIWTQDGDCFSFGNNYSAQLGYDFRKPDFKENQLLPVFVDTLLQRSVSQVACGARHSVFLFTNGQVAAVGVNNRGQIGCGDTVDVICPKTVPDLPPISVIACGNSHSIAADVHGSVHVWGYSKACGSKTDVLSPVHVFSSSESNGIQDLAGGDSHSMILTSDGILYSWGNNFEGQLGHGKSVKFLSDPTKLSPSLLPGMVISVSIGENTSAAVTDDGKLYLWGKNASQIIRVNESSRFFQFEPFHVSLGTWKALKVSCGSWHVACIVCPNQNSSKAVAKISEGRPEVETTAVENEADDSLYDTPLELRREQETGMKPKDNFTPSDKEIPDSDERGISDDSLNLLNQTVSTVSENDDLESRNTEQTESSYRESFSIDYSVDREVNGVADNMKVIDGANLDNSAVAKDLEEKPALRENQEISDHVNKLVSEEKPAISPKAAQLSAPGDPAIKGMSARLIKNLELGFVDRSSLLNNHYPSRTRDIVTKDKDISTFSDALYEVRPLSSNLTEQKTTSSINFESNKPDEQTENNFEFSVDDEFDYAFEKYKGETNVVEPASEDKKEAVAENKGEIHRVTRPRAFSEQRSGDDAPVSQGIASALRSGSLDSLKLHRHQDDTAKDVKSSRVRCSPPAHSQSPVGQLNREKRPARMLRYTSVDMEYHLPNQPVHTVEIGVTPYYRPRPPMNRTQSSPTLYSSNLIGSPLGSRRKNSLSAKIPRPPASSVNSGENLPPRPPTSSVNSGENLPPRPPARGIRRPIGHKPVFSSGNSWRKRK</sequence>
<dbReference type="InterPro" id="IPR000408">
    <property type="entry name" value="Reg_chr_condens"/>
</dbReference>
<feature type="domain" description="RCC1-like" evidence="5">
    <location>
        <begin position="48"/>
        <end position="414"/>
    </location>
</feature>
<evidence type="ECO:0000256" key="2">
    <source>
        <dbReference type="ARBA" id="ARBA00022737"/>
    </source>
</evidence>
<evidence type="ECO:0000313" key="6">
    <source>
        <dbReference type="EMBL" id="PFX29082.1"/>
    </source>
</evidence>
<feature type="repeat" description="RCC1" evidence="3">
    <location>
        <begin position="156"/>
        <end position="212"/>
    </location>
</feature>
<evidence type="ECO:0000256" key="1">
    <source>
        <dbReference type="ARBA" id="ARBA00022658"/>
    </source>
</evidence>
<feature type="compositionally biased region" description="Polar residues" evidence="4">
    <location>
        <begin position="911"/>
        <end position="920"/>
    </location>
</feature>
<dbReference type="STRING" id="50429.A0A2B4SKQ8"/>
<dbReference type="SUPFAM" id="SSF50965">
    <property type="entry name" value="Galactose oxidase, central domain"/>
    <property type="match status" value="1"/>
</dbReference>
<keyword evidence="2" id="KW-0677">Repeat</keyword>
<dbReference type="Pfam" id="PF25390">
    <property type="entry name" value="WD40_RLD"/>
    <property type="match status" value="1"/>
</dbReference>
<dbReference type="PRINTS" id="PR00633">
    <property type="entry name" value="RCCNDNSATION"/>
</dbReference>
<organism evidence="6 7">
    <name type="scientific">Stylophora pistillata</name>
    <name type="common">Smooth cauliflower coral</name>
    <dbReference type="NCBI Taxonomy" id="50429"/>
    <lineage>
        <taxon>Eukaryota</taxon>
        <taxon>Metazoa</taxon>
        <taxon>Cnidaria</taxon>
        <taxon>Anthozoa</taxon>
        <taxon>Hexacorallia</taxon>
        <taxon>Scleractinia</taxon>
        <taxon>Astrocoeniina</taxon>
        <taxon>Pocilloporidae</taxon>
        <taxon>Stylophora</taxon>
    </lineage>
</organism>
<reference evidence="7" key="1">
    <citation type="journal article" date="2017" name="bioRxiv">
        <title>Comparative analysis of the genomes of Stylophora pistillata and Acropora digitifera provides evidence for extensive differences between species of corals.</title>
        <authorList>
            <person name="Voolstra C.R."/>
            <person name="Li Y."/>
            <person name="Liew Y.J."/>
            <person name="Baumgarten S."/>
            <person name="Zoccola D."/>
            <person name="Flot J.-F."/>
            <person name="Tambutte S."/>
            <person name="Allemand D."/>
            <person name="Aranda M."/>
        </authorList>
    </citation>
    <scope>NUCLEOTIDE SEQUENCE [LARGE SCALE GENOMIC DNA]</scope>
</reference>
<proteinExistence type="predicted"/>
<feature type="repeat" description="RCC1" evidence="3">
    <location>
        <begin position="263"/>
        <end position="311"/>
    </location>
</feature>
<feature type="compositionally biased region" description="Acidic residues" evidence="4">
    <location>
        <begin position="16"/>
        <end position="29"/>
    </location>
</feature>
<dbReference type="PANTHER" id="PTHR45982">
    <property type="entry name" value="REGULATOR OF CHROMOSOME CONDENSATION"/>
    <property type="match status" value="1"/>
</dbReference>
<feature type="compositionally biased region" description="Polar residues" evidence="4">
    <location>
        <begin position="832"/>
        <end position="846"/>
    </location>
</feature>
<feature type="repeat" description="RCC1" evidence="3">
    <location>
        <begin position="312"/>
        <end position="365"/>
    </location>
</feature>
<feature type="region of interest" description="Disordered" evidence="4">
    <location>
        <begin position="9"/>
        <end position="30"/>
    </location>
</feature>
<dbReference type="InterPro" id="IPR058923">
    <property type="entry name" value="RCC1-like_dom"/>
</dbReference>
<dbReference type="Gene3D" id="2.130.10.30">
    <property type="entry name" value="Regulator of chromosome condensation 1/beta-lactamase-inhibitor protein II"/>
    <property type="match status" value="2"/>
</dbReference>
<dbReference type="InterPro" id="IPR051553">
    <property type="entry name" value="Ran_GTPase-activating"/>
</dbReference>
<feature type="region of interest" description="Disordered" evidence="4">
    <location>
        <begin position="705"/>
        <end position="793"/>
    </location>
</feature>
<name>A0A2B4SKQ8_STYPI</name>
<evidence type="ECO:0000313" key="7">
    <source>
        <dbReference type="Proteomes" id="UP000225706"/>
    </source>
</evidence>
<dbReference type="EMBL" id="LSMT01000071">
    <property type="protein sequence ID" value="PFX29082.1"/>
    <property type="molecule type" value="Genomic_DNA"/>
</dbReference>
<keyword evidence="1" id="KW-0344">Guanine-nucleotide releasing factor</keyword>
<dbReference type="Proteomes" id="UP000225706">
    <property type="component" value="Unassembled WGS sequence"/>
</dbReference>
<dbReference type="InterPro" id="IPR009091">
    <property type="entry name" value="RCC1/BLIP-II"/>
</dbReference>
<dbReference type="PROSITE" id="PS50012">
    <property type="entry name" value="RCC1_3"/>
    <property type="match status" value="6"/>
</dbReference>
<feature type="region of interest" description="Disordered" evidence="4">
    <location>
        <begin position="430"/>
        <end position="520"/>
    </location>
</feature>
<dbReference type="PANTHER" id="PTHR45982:SF1">
    <property type="entry name" value="REGULATOR OF CHROMOSOME CONDENSATION"/>
    <property type="match status" value="1"/>
</dbReference>
<evidence type="ECO:0000256" key="4">
    <source>
        <dbReference type="SAM" id="MobiDB-lite"/>
    </source>
</evidence>
<feature type="compositionally biased region" description="Polar residues" evidence="4">
    <location>
        <begin position="488"/>
        <end position="501"/>
    </location>
</feature>
<feature type="repeat" description="RCC1" evidence="3">
    <location>
        <begin position="46"/>
        <end position="101"/>
    </location>
</feature>
<keyword evidence="6" id="KW-0675">Receptor</keyword>
<feature type="compositionally biased region" description="Basic and acidic residues" evidence="4">
    <location>
        <begin position="705"/>
        <end position="735"/>
    </location>
</feature>
<feature type="compositionally biased region" description="Basic and acidic residues" evidence="4">
    <location>
        <begin position="760"/>
        <end position="770"/>
    </location>
</feature>
<accession>A0A2B4SKQ8</accession>
<feature type="repeat" description="RCC1" evidence="3">
    <location>
        <begin position="102"/>
        <end position="155"/>
    </location>
</feature>
<comment type="caution">
    <text evidence="6">The sequence shown here is derived from an EMBL/GenBank/DDBJ whole genome shotgun (WGS) entry which is preliminary data.</text>
</comment>
<feature type="repeat" description="RCC1" evidence="3">
    <location>
        <begin position="213"/>
        <end position="262"/>
    </location>
</feature>
<feature type="region of interest" description="Disordered" evidence="4">
    <location>
        <begin position="820"/>
        <end position="920"/>
    </location>
</feature>
<dbReference type="SUPFAM" id="SSF50985">
    <property type="entry name" value="RCC1/BLIP-II"/>
    <property type="match status" value="1"/>
</dbReference>
<dbReference type="OrthoDB" id="5981550at2759"/>
<dbReference type="AlphaFoldDB" id="A0A2B4SKQ8"/>
<feature type="compositionally biased region" description="Basic and acidic residues" evidence="4">
    <location>
        <begin position="454"/>
        <end position="486"/>
    </location>
</feature>
<evidence type="ECO:0000259" key="5">
    <source>
        <dbReference type="Pfam" id="PF25390"/>
    </source>
</evidence>